<evidence type="ECO:0000256" key="8">
    <source>
        <dbReference type="ARBA" id="ARBA00022833"/>
    </source>
</evidence>
<keyword evidence="3" id="KW-0121">Carboxypeptidase</keyword>
<dbReference type="GO" id="GO:0008237">
    <property type="term" value="F:metallopeptidase activity"/>
    <property type="evidence" value="ECO:0007669"/>
    <property type="project" value="UniProtKB-KW"/>
</dbReference>
<comment type="caution">
    <text evidence="13">The sequence shown here is derived from an EMBL/GenBank/DDBJ whole genome shotgun (WGS) entry which is preliminary data.</text>
</comment>
<dbReference type="InterPro" id="IPR000834">
    <property type="entry name" value="Peptidase_M14"/>
</dbReference>
<dbReference type="InterPro" id="IPR057246">
    <property type="entry name" value="CARBOXYPEPT_ZN_1"/>
</dbReference>
<dbReference type="SUPFAM" id="SSF53187">
    <property type="entry name" value="Zn-dependent exopeptidases"/>
    <property type="match status" value="1"/>
</dbReference>
<gene>
    <name evidence="13" type="ORF">ABMA28_014480</name>
</gene>
<dbReference type="EMBL" id="JBEDNZ010000005">
    <property type="protein sequence ID" value="KAL0842359.1"/>
    <property type="molecule type" value="Genomic_DNA"/>
</dbReference>
<reference evidence="13 14" key="1">
    <citation type="submission" date="2024-06" db="EMBL/GenBank/DDBJ databases">
        <title>A chromosome-level genome assembly of beet webworm, Loxostege sticticalis.</title>
        <authorList>
            <person name="Zhang Y."/>
        </authorList>
    </citation>
    <scope>NUCLEOTIDE SEQUENCE [LARGE SCALE GENOMIC DNA]</scope>
    <source>
        <strain evidence="13">AQ028</strain>
        <tissue evidence="13">Male pupae</tissue>
    </source>
</reference>
<evidence type="ECO:0000259" key="12">
    <source>
        <dbReference type="PROSITE" id="PS52035"/>
    </source>
</evidence>
<keyword evidence="5" id="KW-0479">Metal-binding</keyword>
<evidence type="ECO:0000256" key="7">
    <source>
        <dbReference type="ARBA" id="ARBA00022801"/>
    </source>
</evidence>
<feature type="active site" description="Proton donor/acceptor" evidence="10">
    <location>
        <position position="382"/>
    </location>
</feature>
<keyword evidence="8" id="KW-0862">Zinc</keyword>
<dbReference type="FunFam" id="3.40.630.10:FF:000084">
    <property type="entry name" value="Carboxypeptidase B2"/>
    <property type="match status" value="1"/>
</dbReference>
<evidence type="ECO:0000256" key="5">
    <source>
        <dbReference type="ARBA" id="ARBA00022723"/>
    </source>
</evidence>
<feature type="domain" description="Peptidase M14" evidence="12">
    <location>
        <begin position="118"/>
        <end position="413"/>
    </location>
</feature>
<dbReference type="GO" id="GO:0004180">
    <property type="term" value="F:carboxypeptidase activity"/>
    <property type="evidence" value="ECO:0007669"/>
    <property type="project" value="UniProtKB-KW"/>
</dbReference>
<protein>
    <recommendedName>
        <fullName evidence="12">Peptidase M14 domain-containing protein</fullName>
    </recommendedName>
</protein>
<feature type="chain" id="PRO_5044852231" description="Peptidase M14 domain-containing protein" evidence="11">
    <location>
        <begin position="19"/>
        <end position="419"/>
    </location>
</feature>
<evidence type="ECO:0000256" key="3">
    <source>
        <dbReference type="ARBA" id="ARBA00022645"/>
    </source>
</evidence>
<evidence type="ECO:0000313" key="13">
    <source>
        <dbReference type="EMBL" id="KAL0842359.1"/>
    </source>
</evidence>
<evidence type="ECO:0000256" key="10">
    <source>
        <dbReference type="PROSITE-ProRule" id="PRU01379"/>
    </source>
</evidence>
<dbReference type="PANTHER" id="PTHR11705:SF153">
    <property type="entry name" value="ZINC CARBOXYPEPTIDASE A 1-LIKE PROTEIN"/>
    <property type="match status" value="1"/>
</dbReference>
<dbReference type="AlphaFoldDB" id="A0ABD0TGY6"/>
<keyword evidence="9" id="KW-0482">Metalloprotease</keyword>
<evidence type="ECO:0000256" key="1">
    <source>
        <dbReference type="ARBA" id="ARBA00001947"/>
    </source>
</evidence>
<dbReference type="PROSITE" id="PS52035">
    <property type="entry name" value="PEPTIDASE_M14"/>
    <property type="match status" value="1"/>
</dbReference>
<keyword evidence="4" id="KW-0645">Protease</keyword>
<feature type="signal peptide" evidence="11">
    <location>
        <begin position="1"/>
        <end position="18"/>
    </location>
</feature>
<dbReference type="SMART" id="SM00631">
    <property type="entry name" value="Zn_pept"/>
    <property type="match status" value="1"/>
</dbReference>
<evidence type="ECO:0000256" key="2">
    <source>
        <dbReference type="ARBA" id="ARBA00005988"/>
    </source>
</evidence>
<evidence type="ECO:0000256" key="4">
    <source>
        <dbReference type="ARBA" id="ARBA00022670"/>
    </source>
</evidence>
<dbReference type="PROSITE" id="PS00132">
    <property type="entry name" value="CARBOXYPEPT_ZN_1"/>
    <property type="match status" value="1"/>
</dbReference>
<organism evidence="13 14">
    <name type="scientific">Loxostege sticticalis</name>
    <name type="common">Beet webworm moth</name>
    <dbReference type="NCBI Taxonomy" id="481309"/>
    <lineage>
        <taxon>Eukaryota</taxon>
        <taxon>Metazoa</taxon>
        <taxon>Ecdysozoa</taxon>
        <taxon>Arthropoda</taxon>
        <taxon>Hexapoda</taxon>
        <taxon>Insecta</taxon>
        <taxon>Pterygota</taxon>
        <taxon>Neoptera</taxon>
        <taxon>Endopterygota</taxon>
        <taxon>Lepidoptera</taxon>
        <taxon>Glossata</taxon>
        <taxon>Ditrysia</taxon>
        <taxon>Pyraloidea</taxon>
        <taxon>Crambidae</taxon>
        <taxon>Pyraustinae</taxon>
        <taxon>Loxostege</taxon>
    </lineage>
</organism>
<keyword evidence="7" id="KW-0378">Hydrolase</keyword>
<evidence type="ECO:0000256" key="9">
    <source>
        <dbReference type="ARBA" id="ARBA00023049"/>
    </source>
</evidence>
<dbReference type="Pfam" id="PF00246">
    <property type="entry name" value="Peptidase_M14"/>
    <property type="match status" value="1"/>
</dbReference>
<name>A0ABD0TGY6_LOXSC</name>
<accession>A0ABD0TGY6</accession>
<dbReference type="Gene3D" id="3.40.630.10">
    <property type="entry name" value="Zn peptidases"/>
    <property type="match status" value="1"/>
</dbReference>
<evidence type="ECO:0000256" key="6">
    <source>
        <dbReference type="ARBA" id="ARBA00022729"/>
    </source>
</evidence>
<proteinExistence type="inferred from homology"/>
<evidence type="ECO:0000313" key="14">
    <source>
        <dbReference type="Proteomes" id="UP001549921"/>
    </source>
</evidence>
<evidence type="ECO:0000256" key="11">
    <source>
        <dbReference type="SAM" id="SignalP"/>
    </source>
</evidence>
<dbReference type="PRINTS" id="PR00765">
    <property type="entry name" value="CRBOXYPTASEA"/>
</dbReference>
<comment type="cofactor">
    <cofactor evidence="1">
        <name>Zn(2+)</name>
        <dbReference type="ChEBI" id="CHEBI:29105"/>
    </cofactor>
</comment>
<dbReference type="GO" id="GO:0046872">
    <property type="term" value="F:metal ion binding"/>
    <property type="evidence" value="ECO:0007669"/>
    <property type="project" value="UniProtKB-KW"/>
</dbReference>
<comment type="similarity">
    <text evidence="2 10">Belongs to the peptidase M14 family.</text>
</comment>
<keyword evidence="6 11" id="KW-0732">Signal</keyword>
<dbReference type="Proteomes" id="UP001549921">
    <property type="component" value="Unassembled WGS sequence"/>
</dbReference>
<dbReference type="PANTHER" id="PTHR11705">
    <property type="entry name" value="PROTEASE FAMILY M14 CARBOXYPEPTIDASE A,B"/>
    <property type="match status" value="1"/>
</dbReference>
<dbReference type="GO" id="GO:0006508">
    <property type="term" value="P:proteolysis"/>
    <property type="evidence" value="ECO:0007669"/>
    <property type="project" value="UniProtKB-KW"/>
</dbReference>
<sequence>MFLTYILLVAAAFGTSYSASIQNEYKTYKDYKLYRIEGERQKLQNFILQTMTELPEIPFHNIRGSVAHALIAPELAETFEEGVRLANLVASVEIDDYSEIISLERGGTRRSGGFSWTAYYDVDDIYRYLRNVSDWWPDLTELVVGGKSYEGRQILGLRINTPSQNKSDNKPVVFIESGIHAREWITPATTTYFINQLLTSDNPNIRSLRDQFDWHIFPTVNPDGYHYSMTWDRMWRKTRSKSPGSLCLGADPNRNWDYNWLQHGATSDPCNYQTYGGSKPFSEVETKTLSEYVASLENLLAYVAFHSDAQILLVPYSDSEEHTDNYDDLIKIGKTSLEYGKKVNGEEYGGPATAAEILYKASGGSMDWVRAKLGTPIVYTYELRGTYFHWPEHRIPEQGDEVTQMMLGLFEEARNLGYY</sequence>